<accession>A1ZLU8</accession>
<comment type="caution">
    <text evidence="9">The sequence shown here is derived from an EMBL/GenBank/DDBJ whole genome shotgun (WGS) entry which is preliminary data.</text>
</comment>
<comment type="similarity">
    <text evidence="2 7">Belongs to the ExbD/TolR family.</text>
</comment>
<organism evidence="9 10">
    <name type="scientific">Microscilla marina ATCC 23134</name>
    <dbReference type="NCBI Taxonomy" id="313606"/>
    <lineage>
        <taxon>Bacteria</taxon>
        <taxon>Pseudomonadati</taxon>
        <taxon>Bacteroidota</taxon>
        <taxon>Cytophagia</taxon>
        <taxon>Cytophagales</taxon>
        <taxon>Microscillaceae</taxon>
        <taxon>Microscilla</taxon>
    </lineage>
</organism>
<keyword evidence="10" id="KW-1185">Reference proteome</keyword>
<keyword evidence="6 8" id="KW-0472">Membrane</keyword>
<evidence type="ECO:0000256" key="4">
    <source>
        <dbReference type="ARBA" id="ARBA00022692"/>
    </source>
</evidence>
<comment type="subcellular location">
    <subcellularLocation>
        <location evidence="1">Cell membrane</location>
        <topology evidence="1">Single-pass membrane protein</topology>
    </subcellularLocation>
    <subcellularLocation>
        <location evidence="7">Cell membrane</location>
        <topology evidence="7">Single-pass type II membrane protein</topology>
    </subcellularLocation>
</comment>
<dbReference type="Pfam" id="PF02472">
    <property type="entry name" value="ExbD"/>
    <property type="match status" value="1"/>
</dbReference>
<dbReference type="eggNOG" id="COG0848">
    <property type="taxonomic scope" value="Bacteria"/>
</dbReference>
<evidence type="ECO:0000256" key="2">
    <source>
        <dbReference type="ARBA" id="ARBA00005811"/>
    </source>
</evidence>
<evidence type="ECO:0000256" key="1">
    <source>
        <dbReference type="ARBA" id="ARBA00004162"/>
    </source>
</evidence>
<keyword evidence="4 7" id="KW-0812">Transmembrane</keyword>
<evidence type="ECO:0000313" key="10">
    <source>
        <dbReference type="Proteomes" id="UP000004095"/>
    </source>
</evidence>
<dbReference type="OrthoDB" id="9810103at2"/>
<dbReference type="RefSeq" id="WP_002697670.1">
    <property type="nucleotide sequence ID" value="NZ_AAWS01000015.1"/>
</dbReference>
<keyword evidence="3" id="KW-1003">Cell membrane</keyword>
<evidence type="ECO:0000256" key="5">
    <source>
        <dbReference type="ARBA" id="ARBA00022989"/>
    </source>
</evidence>
<dbReference type="Proteomes" id="UP000004095">
    <property type="component" value="Unassembled WGS sequence"/>
</dbReference>
<evidence type="ECO:0008006" key="11">
    <source>
        <dbReference type="Google" id="ProtNLM"/>
    </source>
</evidence>
<evidence type="ECO:0000256" key="3">
    <source>
        <dbReference type="ARBA" id="ARBA00022475"/>
    </source>
</evidence>
<gene>
    <name evidence="9" type="ORF">M23134_04327</name>
</gene>
<keyword evidence="7" id="KW-0653">Protein transport</keyword>
<dbReference type="GO" id="GO:0015031">
    <property type="term" value="P:protein transport"/>
    <property type="evidence" value="ECO:0007669"/>
    <property type="project" value="UniProtKB-KW"/>
</dbReference>
<dbReference type="PANTHER" id="PTHR30558:SF3">
    <property type="entry name" value="BIOPOLYMER TRANSPORT PROTEIN EXBD-RELATED"/>
    <property type="match status" value="1"/>
</dbReference>
<evidence type="ECO:0000256" key="8">
    <source>
        <dbReference type="SAM" id="Phobius"/>
    </source>
</evidence>
<keyword evidence="5 8" id="KW-1133">Transmembrane helix</keyword>
<sequence>MSKFGKKEKEQPAISTASLPDIVFMLLFFFMVTTVMRETDVLVEQSLPQATQLTKLEDASLVSYIYVGKPKDFRKYGKQPLVQVNDVFVIATTKKQFQRTIVKFVEQERSKLKEYQRNKMTVSLKVDRKAKMGIISDVKLSLREADARKVNYAASMGVE</sequence>
<dbReference type="GO" id="GO:0022857">
    <property type="term" value="F:transmembrane transporter activity"/>
    <property type="evidence" value="ECO:0007669"/>
    <property type="project" value="InterPro"/>
</dbReference>
<protein>
    <recommendedName>
        <fullName evidence="11">Biopolymer transporter ExbD</fullName>
    </recommendedName>
</protein>
<dbReference type="EMBL" id="AAWS01000015">
    <property type="protein sequence ID" value="EAY28480.1"/>
    <property type="molecule type" value="Genomic_DNA"/>
</dbReference>
<evidence type="ECO:0000313" key="9">
    <source>
        <dbReference type="EMBL" id="EAY28480.1"/>
    </source>
</evidence>
<proteinExistence type="inferred from homology"/>
<evidence type="ECO:0000256" key="7">
    <source>
        <dbReference type="RuleBase" id="RU003879"/>
    </source>
</evidence>
<evidence type="ECO:0000256" key="6">
    <source>
        <dbReference type="ARBA" id="ARBA00023136"/>
    </source>
</evidence>
<reference evidence="9 10" key="1">
    <citation type="submission" date="2007-01" db="EMBL/GenBank/DDBJ databases">
        <authorList>
            <person name="Haygood M."/>
            <person name="Podell S."/>
            <person name="Anderson C."/>
            <person name="Hopkinson B."/>
            <person name="Roe K."/>
            <person name="Barbeau K."/>
            <person name="Gaasterland T."/>
            <person name="Ferriera S."/>
            <person name="Johnson J."/>
            <person name="Kravitz S."/>
            <person name="Beeson K."/>
            <person name="Sutton G."/>
            <person name="Rogers Y.-H."/>
            <person name="Friedman R."/>
            <person name="Frazier M."/>
            <person name="Venter J.C."/>
        </authorList>
    </citation>
    <scope>NUCLEOTIDE SEQUENCE [LARGE SCALE GENOMIC DNA]</scope>
    <source>
        <strain evidence="9 10">ATCC 23134</strain>
    </source>
</reference>
<dbReference type="GO" id="GO:0005886">
    <property type="term" value="C:plasma membrane"/>
    <property type="evidence" value="ECO:0007669"/>
    <property type="project" value="UniProtKB-SubCell"/>
</dbReference>
<dbReference type="PANTHER" id="PTHR30558">
    <property type="entry name" value="EXBD MEMBRANE COMPONENT OF PMF-DRIVEN MACROMOLECULE IMPORT SYSTEM"/>
    <property type="match status" value="1"/>
</dbReference>
<dbReference type="InterPro" id="IPR003400">
    <property type="entry name" value="ExbD"/>
</dbReference>
<keyword evidence="7" id="KW-0813">Transport</keyword>
<dbReference type="AlphaFoldDB" id="A1ZLU8"/>
<feature type="transmembrane region" description="Helical" evidence="8">
    <location>
        <begin position="12"/>
        <end position="32"/>
    </location>
</feature>
<name>A1ZLU8_MICM2</name>